<keyword evidence="5" id="KW-0472">Membrane</keyword>
<evidence type="ECO:0008006" key="11">
    <source>
        <dbReference type="Google" id="ProtNLM"/>
    </source>
</evidence>
<dbReference type="Pfam" id="PF00790">
    <property type="entry name" value="VHS"/>
    <property type="match status" value="1"/>
</dbReference>
<evidence type="ECO:0000259" key="7">
    <source>
        <dbReference type="PROSITE" id="PS50179"/>
    </source>
</evidence>
<dbReference type="PANTHER" id="PTHR45898">
    <property type="entry name" value="TOM1-LIKE PROTEIN"/>
    <property type="match status" value="1"/>
</dbReference>
<dbReference type="PANTHER" id="PTHR45898:SF4">
    <property type="entry name" value="TARGET OF MYB PROTEIN 1"/>
    <property type="match status" value="1"/>
</dbReference>
<dbReference type="Gene3D" id="1.20.58.160">
    <property type="match status" value="1"/>
</dbReference>
<dbReference type="CDD" id="cd03561">
    <property type="entry name" value="VHS"/>
    <property type="match status" value="1"/>
</dbReference>
<dbReference type="SUPFAM" id="SSF89009">
    <property type="entry name" value="GAT-like domain"/>
    <property type="match status" value="1"/>
</dbReference>
<sequence length="269" mass="30076">QAKDVVKAVKKRLGNRNPKIQLLSLTLLETLIKNCGEYVHLQVADRDVLHEMVKLVKKKTADMHVKEKILVLIDTWQDAFGGSMGRYPQYYAAYHELVRSGVRFPQRAESSTPIFTPPQTQPIVRHPQSYGSPDSRSEAVQSSTISDLPPLSITEIRNARGLMDVLMEMLNALDPKSKEGVKQEVIVDLFEQCRSYKQQVVQLVNTTSDEELLGQGLALNDDLERVLAKHDAIASGISVPPDKKKASAPLVDVDHEEDETEDAVEQLAR</sequence>
<dbReference type="GO" id="GO:0035091">
    <property type="term" value="F:phosphatidylinositol binding"/>
    <property type="evidence" value="ECO:0007669"/>
    <property type="project" value="InterPro"/>
</dbReference>
<dbReference type="InterPro" id="IPR038425">
    <property type="entry name" value="GAT_sf"/>
</dbReference>
<keyword evidence="10" id="KW-1185">Reference proteome</keyword>
<evidence type="ECO:0000256" key="3">
    <source>
        <dbReference type="ARBA" id="ARBA00022448"/>
    </source>
</evidence>
<evidence type="ECO:0000313" key="9">
    <source>
        <dbReference type="EMBL" id="KAH9300168.1"/>
    </source>
</evidence>
<dbReference type="CDD" id="cd14231">
    <property type="entry name" value="GAT_GGA-like_plant"/>
    <property type="match status" value="1"/>
</dbReference>
<dbReference type="InterPro" id="IPR002014">
    <property type="entry name" value="VHS_dom"/>
</dbReference>
<dbReference type="SMART" id="SM00288">
    <property type="entry name" value="VHS"/>
    <property type="match status" value="1"/>
</dbReference>
<evidence type="ECO:0000256" key="6">
    <source>
        <dbReference type="SAM" id="MobiDB-lite"/>
    </source>
</evidence>
<keyword evidence="3" id="KW-0813">Transport</keyword>
<evidence type="ECO:0000256" key="5">
    <source>
        <dbReference type="ARBA" id="ARBA00023136"/>
    </source>
</evidence>
<evidence type="ECO:0000256" key="2">
    <source>
        <dbReference type="ARBA" id="ARBA00007708"/>
    </source>
</evidence>
<dbReference type="InterPro" id="IPR008942">
    <property type="entry name" value="ENTH_VHS"/>
</dbReference>
<feature type="compositionally biased region" description="Acidic residues" evidence="6">
    <location>
        <begin position="254"/>
        <end position="269"/>
    </location>
</feature>
<dbReference type="EMBL" id="JAHRHJ020000009">
    <property type="protein sequence ID" value="KAH9300168.1"/>
    <property type="molecule type" value="Genomic_DNA"/>
</dbReference>
<feature type="non-terminal residue" evidence="9">
    <location>
        <position position="1"/>
    </location>
</feature>
<feature type="region of interest" description="Disordered" evidence="6">
    <location>
        <begin position="238"/>
        <end position="269"/>
    </location>
</feature>
<feature type="region of interest" description="Disordered" evidence="6">
    <location>
        <begin position="109"/>
        <end position="144"/>
    </location>
</feature>
<dbReference type="GO" id="GO:0043130">
    <property type="term" value="F:ubiquitin binding"/>
    <property type="evidence" value="ECO:0007669"/>
    <property type="project" value="InterPro"/>
</dbReference>
<dbReference type="Pfam" id="PF03127">
    <property type="entry name" value="GAT"/>
    <property type="match status" value="1"/>
</dbReference>
<dbReference type="InterPro" id="IPR004152">
    <property type="entry name" value="GAT_dom"/>
</dbReference>
<protein>
    <recommendedName>
        <fullName evidence="11">TOM1-like protein 2</fullName>
    </recommendedName>
</protein>
<comment type="subcellular location">
    <subcellularLocation>
        <location evidence="1">Membrane</location>
        <topology evidence="1">Peripheral membrane protein</topology>
    </subcellularLocation>
</comment>
<reference evidence="9 10" key="1">
    <citation type="journal article" date="2021" name="Nat. Plants">
        <title>The Taxus genome provides insights into paclitaxel biosynthesis.</title>
        <authorList>
            <person name="Xiong X."/>
            <person name="Gou J."/>
            <person name="Liao Q."/>
            <person name="Li Y."/>
            <person name="Zhou Q."/>
            <person name="Bi G."/>
            <person name="Li C."/>
            <person name="Du R."/>
            <person name="Wang X."/>
            <person name="Sun T."/>
            <person name="Guo L."/>
            <person name="Liang H."/>
            <person name="Lu P."/>
            <person name="Wu Y."/>
            <person name="Zhang Z."/>
            <person name="Ro D.K."/>
            <person name="Shang Y."/>
            <person name="Huang S."/>
            <person name="Yan J."/>
        </authorList>
    </citation>
    <scope>NUCLEOTIDE SEQUENCE [LARGE SCALE GENOMIC DNA]</scope>
    <source>
        <strain evidence="9">Ta-2019</strain>
    </source>
</reference>
<evidence type="ECO:0000313" key="10">
    <source>
        <dbReference type="Proteomes" id="UP000824469"/>
    </source>
</evidence>
<dbReference type="InterPro" id="IPR044836">
    <property type="entry name" value="TOL_plant"/>
</dbReference>
<gene>
    <name evidence="9" type="ORF">KI387_011751</name>
</gene>
<comment type="caution">
    <text evidence="9">The sequence shown here is derived from an EMBL/GenBank/DDBJ whole genome shotgun (WGS) entry which is preliminary data.</text>
</comment>
<evidence type="ECO:0000259" key="8">
    <source>
        <dbReference type="PROSITE" id="PS50909"/>
    </source>
</evidence>
<feature type="domain" description="GAT" evidence="8">
    <location>
        <begin position="147"/>
        <end position="235"/>
    </location>
</feature>
<dbReference type="Proteomes" id="UP000824469">
    <property type="component" value="Unassembled WGS sequence"/>
</dbReference>
<dbReference type="GO" id="GO:0043328">
    <property type="term" value="P:protein transport to vacuole involved in ubiquitin-dependent protein catabolic process via the multivesicular body sorting pathway"/>
    <property type="evidence" value="ECO:0007669"/>
    <property type="project" value="InterPro"/>
</dbReference>
<feature type="domain" description="VHS" evidence="7">
    <location>
        <begin position="1"/>
        <end position="105"/>
    </location>
</feature>
<organism evidence="9 10">
    <name type="scientific">Taxus chinensis</name>
    <name type="common">Chinese yew</name>
    <name type="synonym">Taxus wallichiana var. chinensis</name>
    <dbReference type="NCBI Taxonomy" id="29808"/>
    <lineage>
        <taxon>Eukaryota</taxon>
        <taxon>Viridiplantae</taxon>
        <taxon>Streptophyta</taxon>
        <taxon>Embryophyta</taxon>
        <taxon>Tracheophyta</taxon>
        <taxon>Spermatophyta</taxon>
        <taxon>Pinopsida</taxon>
        <taxon>Pinidae</taxon>
        <taxon>Conifers II</taxon>
        <taxon>Cupressales</taxon>
        <taxon>Taxaceae</taxon>
        <taxon>Taxus</taxon>
    </lineage>
</organism>
<accession>A0AA38CPA1</accession>
<dbReference type="PROSITE" id="PS50179">
    <property type="entry name" value="VHS"/>
    <property type="match status" value="1"/>
</dbReference>
<dbReference type="OMA" id="HETDSSM"/>
<dbReference type="GO" id="GO:0005737">
    <property type="term" value="C:cytoplasm"/>
    <property type="evidence" value="ECO:0007669"/>
    <property type="project" value="UniProtKB-ARBA"/>
</dbReference>
<feature type="compositionally biased region" description="Polar residues" evidence="6">
    <location>
        <begin position="129"/>
        <end position="144"/>
    </location>
</feature>
<dbReference type="SUPFAM" id="SSF48464">
    <property type="entry name" value="ENTH/VHS domain"/>
    <property type="match status" value="1"/>
</dbReference>
<dbReference type="PROSITE" id="PS50909">
    <property type="entry name" value="GAT"/>
    <property type="match status" value="1"/>
</dbReference>
<name>A0AA38CPA1_TAXCH</name>
<evidence type="ECO:0000256" key="4">
    <source>
        <dbReference type="ARBA" id="ARBA00022927"/>
    </source>
</evidence>
<evidence type="ECO:0000256" key="1">
    <source>
        <dbReference type="ARBA" id="ARBA00004170"/>
    </source>
</evidence>
<dbReference type="GO" id="GO:0016020">
    <property type="term" value="C:membrane"/>
    <property type="evidence" value="ECO:0007669"/>
    <property type="project" value="UniProtKB-SubCell"/>
</dbReference>
<dbReference type="Gene3D" id="1.25.40.90">
    <property type="match status" value="1"/>
</dbReference>
<keyword evidence="4" id="KW-0653">Protein transport</keyword>
<proteinExistence type="inferred from homology"/>
<feature type="non-terminal residue" evidence="9">
    <location>
        <position position="269"/>
    </location>
</feature>
<comment type="similarity">
    <text evidence="2">Belongs to the TOM1 family.</text>
</comment>
<dbReference type="AlphaFoldDB" id="A0AA38CPA1"/>